<dbReference type="PANTHER" id="PTHR33933">
    <property type="entry name" value="NUCLEOTIDYLTRANSFERASE"/>
    <property type="match status" value="1"/>
</dbReference>
<accession>A0A117MJM6</accession>
<dbReference type="InterPro" id="IPR052548">
    <property type="entry name" value="Type_VII_TA_antitoxin"/>
</dbReference>
<evidence type="ECO:0000313" key="2">
    <source>
        <dbReference type="EMBL" id="KUL20786.1"/>
    </source>
</evidence>
<organism evidence="2 3">
    <name type="scientific">Chlorobium limicola</name>
    <dbReference type="NCBI Taxonomy" id="1092"/>
    <lineage>
        <taxon>Bacteria</taxon>
        <taxon>Pseudomonadati</taxon>
        <taxon>Chlorobiota</taxon>
        <taxon>Chlorobiia</taxon>
        <taxon>Chlorobiales</taxon>
        <taxon>Chlorobiaceae</taxon>
        <taxon>Chlorobium/Pelodictyon group</taxon>
        <taxon>Chlorobium</taxon>
    </lineage>
</organism>
<dbReference type="EMBL" id="LMBR01000217">
    <property type="protein sequence ID" value="KUL20786.1"/>
    <property type="molecule type" value="Genomic_DNA"/>
</dbReference>
<dbReference type="CDD" id="cd05403">
    <property type="entry name" value="NT_KNTase_like"/>
    <property type="match status" value="1"/>
</dbReference>
<dbReference type="Pfam" id="PF18765">
    <property type="entry name" value="Polbeta"/>
    <property type="match status" value="1"/>
</dbReference>
<dbReference type="PANTHER" id="PTHR33933:SF1">
    <property type="entry name" value="PROTEIN ADENYLYLTRANSFERASE MNTA-RELATED"/>
    <property type="match status" value="1"/>
</dbReference>
<protein>
    <submittedName>
        <fullName evidence="2">DNA polymerase</fullName>
    </submittedName>
</protein>
<dbReference type="InterPro" id="IPR043519">
    <property type="entry name" value="NT_sf"/>
</dbReference>
<dbReference type="Proteomes" id="UP000053937">
    <property type="component" value="Unassembled WGS sequence"/>
</dbReference>
<feature type="domain" description="Polymerase beta nucleotidyltransferase" evidence="1">
    <location>
        <begin position="15"/>
        <end position="103"/>
    </location>
</feature>
<evidence type="ECO:0000313" key="3">
    <source>
        <dbReference type="Proteomes" id="UP000053937"/>
    </source>
</evidence>
<name>A0A117MJM6_CHLLI</name>
<keyword evidence="3" id="KW-1185">Reference proteome</keyword>
<dbReference type="SUPFAM" id="SSF81301">
    <property type="entry name" value="Nucleotidyltransferase"/>
    <property type="match status" value="1"/>
</dbReference>
<dbReference type="RefSeq" id="WP_059139475.1">
    <property type="nucleotide sequence ID" value="NZ_LMBR01000217.1"/>
</dbReference>
<dbReference type="InterPro" id="IPR041633">
    <property type="entry name" value="Polbeta"/>
</dbReference>
<comment type="caution">
    <text evidence="2">The sequence shown here is derived from an EMBL/GenBank/DDBJ whole genome shotgun (WGS) entry which is preliminary data.</text>
</comment>
<gene>
    <name evidence="2" type="ORF">ASB62_08515</name>
</gene>
<reference evidence="2 3" key="1">
    <citation type="submission" date="2015-10" db="EMBL/GenBank/DDBJ databases">
        <title>Draft Genome Sequence of Chlorobium limicola strain Frasassi Growing under Artificial Lighting in the Frasassi Cave System.</title>
        <authorList>
            <person name="Mansor M."/>
            <person name="Macalady J."/>
        </authorList>
    </citation>
    <scope>NUCLEOTIDE SEQUENCE [LARGE SCALE GENOMIC DNA]</scope>
    <source>
        <strain evidence="2 3">Frasassi</strain>
    </source>
</reference>
<evidence type="ECO:0000259" key="1">
    <source>
        <dbReference type="Pfam" id="PF18765"/>
    </source>
</evidence>
<proteinExistence type="predicted"/>
<dbReference type="AlphaFoldDB" id="A0A117MJM6"/>
<dbReference type="Gene3D" id="3.30.460.10">
    <property type="entry name" value="Beta Polymerase, domain 2"/>
    <property type="match status" value="1"/>
</dbReference>
<sequence length="108" mass="12244">MKYGLDDTTIARIYGVIARYGQVDKAILYGSRAKGNYRAGSDIDLTLVGSHDLNLTVLYRIMDDIDDLLLPYTFDISLLHSISDPDVLDHIKRVGKVFYEKTQTNQFV</sequence>
<dbReference type="OrthoDB" id="9803106at2"/>